<gene>
    <name evidence="1" type="ORF">LCGC14_0526310</name>
</gene>
<protein>
    <submittedName>
        <fullName evidence="1">Uncharacterized protein</fullName>
    </submittedName>
</protein>
<organism evidence="1">
    <name type="scientific">marine sediment metagenome</name>
    <dbReference type="NCBI Taxonomy" id="412755"/>
    <lineage>
        <taxon>unclassified sequences</taxon>
        <taxon>metagenomes</taxon>
        <taxon>ecological metagenomes</taxon>
    </lineage>
</organism>
<name>A0A0F9UID9_9ZZZZ</name>
<dbReference type="EMBL" id="LAZR01000675">
    <property type="protein sequence ID" value="KKN61006.1"/>
    <property type="molecule type" value="Genomic_DNA"/>
</dbReference>
<comment type="caution">
    <text evidence="1">The sequence shown here is derived from an EMBL/GenBank/DDBJ whole genome shotgun (WGS) entry which is preliminary data.</text>
</comment>
<accession>A0A0F9UID9</accession>
<dbReference type="AlphaFoldDB" id="A0A0F9UID9"/>
<proteinExistence type="predicted"/>
<sequence length="105" mass="12100">MTMVASKKISDKVKDTHLKILKRVGEDGLCRQAIAACLFNQTKRKSPELEALDLSEAFLALYRRTGDDEFLIICRALRRAAHKVHWELAKKKKRKTNSLRFLTLC</sequence>
<evidence type="ECO:0000313" key="1">
    <source>
        <dbReference type="EMBL" id="KKN61006.1"/>
    </source>
</evidence>
<reference evidence="1" key="1">
    <citation type="journal article" date="2015" name="Nature">
        <title>Complex archaea that bridge the gap between prokaryotes and eukaryotes.</title>
        <authorList>
            <person name="Spang A."/>
            <person name="Saw J.H."/>
            <person name="Jorgensen S.L."/>
            <person name="Zaremba-Niedzwiedzka K."/>
            <person name="Martijn J."/>
            <person name="Lind A.E."/>
            <person name="van Eijk R."/>
            <person name="Schleper C."/>
            <person name="Guy L."/>
            <person name="Ettema T.J."/>
        </authorList>
    </citation>
    <scope>NUCLEOTIDE SEQUENCE</scope>
</reference>